<dbReference type="OrthoDB" id="5376590at2759"/>
<sequence length="728" mass="79128">MPPTTPRAVDTSDPTFSPQALRIVDLRALLSGHGVVLPSSARKADLVEAVEEHIMTPQRMRARRGDGAKIKADEQEEDDSEEMANFSHENPFQASPSLHKGKRQQQQQQGPRKSVPTASTSRPSSSSGGAAGQQRRKTMDPSAMAARKPSTSTSNGIARSSSSSSKRAPSSSSFKAKSAAFDSSPPHSPSYTSYVDPSIAAGGSPEGWSSPTEEKERAPLDTRKPAHAQRSSPLLASRRKSARKLSITRPHPPRDAVAIIATIARYVVALLMAVWYLWYAKESHAIGYCDTGTSTHTNSYLNQQAAQRQLRKSSDDQTLVDLVVPSFLQPGCTPCPAHAHCSSGALLGCESDEYVLRPALLSHLPGVARRSVPHGWQASSCRTDSRRLELIDELADEIFRRVAGHVGGVICGRAKPSAKLLKYTFGTKNAAAAGPEWRRALLASDLRAQLREATRGNEGISDEYFAHLWSAALQELEDEHPASGRDSVWQSLLIENGENQDQERLLLVSLSAARIPFTCRLRLSFSSFLRRISGPVGLLSLLLGTAAWLRSRFRRSRSEARLVEGLVEEVTTRLAQQALESALADSSIGLEEVPPYLPVHQLRDSLLSSYKRELGRGRGRVVWTAVTRRVEANSNVRTGMKRWKGEWMRVWEWVGVVGGSGSGAGAGSRPSTPRASRPGSVKGIQSGEEVLQQQHDGEGQAVAEGAVEKGESGEQPEMQEKVEGKAYL</sequence>
<feature type="transmembrane region" description="Helical" evidence="8">
    <location>
        <begin position="528"/>
        <end position="549"/>
    </location>
</feature>
<dbReference type="GO" id="GO:0071763">
    <property type="term" value="P:nuclear membrane organization"/>
    <property type="evidence" value="ECO:0007669"/>
    <property type="project" value="TreeGrafter"/>
</dbReference>
<dbReference type="Proteomes" id="UP000245884">
    <property type="component" value="Unassembled WGS sequence"/>
</dbReference>
<dbReference type="GO" id="GO:0003682">
    <property type="term" value="F:chromatin binding"/>
    <property type="evidence" value="ECO:0007669"/>
    <property type="project" value="InterPro"/>
</dbReference>
<evidence type="ECO:0000256" key="5">
    <source>
        <dbReference type="ARBA" id="ARBA00023136"/>
    </source>
</evidence>
<evidence type="ECO:0000313" key="12">
    <source>
        <dbReference type="Proteomes" id="UP000245884"/>
    </source>
</evidence>
<dbReference type="Pfam" id="PF12949">
    <property type="entry name" value="HeH"/>
    <property type="match status" value="1"/>
</dbReference>
<feature type="region of interest" description="Disordered" evidence="7">
    <location>
        <begin position="57"/>
        <end position="249"/>
    </location>
</feature>
<dbReference type="Gene3D" id="1.10.10.1180">
    <property type="entry name" value="MAN1, winged-helix domain"/>
    <property type="match status" value="1"/>
</dbReference>
<feature type="compositionally biased region" description="Polar residues" evidence="7">
    <location>
        <begin position="87"/>
        <end position="96"/>
    </location>
</feature>
<dbReference type="PANTHER" id="PTHR47808">
    <property type="entry name" value="INNER NUCLEAR MEMBRANE PROTEIN HEH2-RELATED"/>
    <property type="match status" value="1"/>
</dbReference>
<dbReference type="GO" id="GO:0034399">
    <property type="term" value="C:nuclear periphery"/>
    <property type="evidence" value="ECO:0007669"/>
    <property type="project" value="TreeGrafter"/>
</dbReference>
<keyword evidence="2" id="KW-0597">Phosphoprotein</keyword>
<dbReference type="STRING" id="1569628.A0A316USI2"/>
<reference evidence="11 12" key="1">
    <citation type="journal article" date="2018" name="Mol. Biol. Evol.">
        <title>Broad Genomic Sampling Reveals a Smut Pathogenic Ancestry of the Fungal Clade Ustilaginomycotina.</title>
        <authorList>
            <person name="Kijpornyongpan T."/>
            <person name="Mondo S.J."/>
            <person name="Barry K."/>
            <person name="Sandor L."/>
            <person name="Lee J."/>
            <person name="Lipzen A."/>
            <person name="Pangilinan J."/>
            <person name="LaButti K."/>
            <person name="Hainaut M."/>
            <person name="Henrissat B."/>
            <person name="Grigoriev I.V."/>
            <person name="Spatafora J.W."/>
            <person name="Aime M.C."/>
        </authorList>
    </citation>
    <scope>NUCLEOTIDE SEQUENCE [LARGE SCALE GENOMIC DNA]</scope>
    <source>
        <strain evidence="11 12">MCA 5214</strain>
    </source>
</reference>
<feature type="compositionally biased region" description="Basic and acidic residues" evidence="7">
    <location>
        <begin position="706"/>
        <end position="728"/>
    </location>
</feature>
<evidence type="ECO:0000313" key="11">
    <source>
        <dbReference type="EMBL" id="PWN28256.1"/>
    </source>
</evidence>
<dbReference type="PANTHER" id="PTHR47808:SF2">
    <property type="entry name" value="LEM DOMAIN-CONTAINING PROTEIN 2"/>
    <property type="match status" value="1"/>
</dbReference>
<evidence type="ECO:0000259" key="10">
    <source>
        <dbReference type="Pfam" id="PF12949"/>
    </source>
</evidence>
<evidence type="ECO:0000256" key="1">
    <source>
        <dbReference type="ARBA" id="ARBA00004540"/>
    </source>
</evidence>
<dbReference type="EMBL" id="KZ819665">
    <property type="protein sequence ID" value="PWN28256.1"/>
    <property type="molecule type" value="Genomic_DNA"/>
</dbReference>
<dbReference type="InterPro" id="IPR018996">
    <property type="entry name" value="Man1/Src1-like_C"/>
</dbReference>
<dbReference type="Pfam" id="PF09402">
    <property type="entry name" value="MSC"/>
    <property type="match status" value="1"/>
</dbReference>
<gene>
    <name evidence="11" type="ORF">BDZ90DRAFT_231252</name>
</gene>
<evidence type="ECO:0000256" key="2">
    <source>
        <dbReference type="ARBA" id="ARBA00022553"/>
    </source>
</evidence>
<evidence type="ECO:0000256" key="3">
    <source>
        <dbReference type="ARBA" id="ARBA00022692"/>
    </source>
</evidence>
<proteinExistence type="predicted"/>
<feature type="compositionally biased region" description="Low complexity" evidence="7">
    <location>
        <begin position="158"/>
        <end position="185"/>
    </location>
</feature>
<dbReference type="GO" id="GO:0005783">
    <property type="term" value="C:endoplasmic reticulum"/>
    <property type="evidence" value="ECO:0007669"/>
    <property type="project" value="TreeGrafter"/>
</dbReference>
<feature type="compositionally biased region" description="Low complexity" evidence="7">
    <location>
        <begin position="116"/>
        <end position="128"/>
    </location>
</feature>
<evidence type="ECO:0000256" key="8">
    <source>
        <dbReference type="SAM" id="Phobius"/>
    </source>
</evidence>
<keyword evidence="12" id="KW-1185">Reference proteome</keyword>
<dbReference type="GeneID" id="37027604"/>
<feature type="domain" description="Man1/Src1-like C-terminal" evidence="9">
    <location>
        <begin position="268"/>
        <end position="655"/>
    </location>
</feature>
<dbReference type="CDD" id="cd12935">
    <property type="entry name" value="LEM_like"/>
    <property type="match status" value="1"/>
</dbReference>
<dbReference type="GO" id="GO:0005637">
    <property type="term" value="C:nuclear inner membrane"/>
    <property type="evidence" value="ECO:0007669"/>
    <property type="project" value="UniProtKB-SubCell"/>
</dbReference>
<comment type="subcellular location">
    <subcellularLocation>
        <location evidence="1">Nucleus inner membrane</location>
    </subcellularLocation>
</comment>
<keyword evidence="6" id="KW-0539">Nucleus</keyword>
<protein>
    <recommendedName>
        <fullName evidence="13">Man1/Src1 C-terminal domain-containing protein</fullName>
    </recommendedName>
</protein>
<dbReference type="InterPro" id="IPR041885">
    <property type="entry name" value="MAN1_winged_helix_dom"/>
</dbReference>
<dbReference type="RefSeq" id="XP_025362868.1">
    <property type="nucleotide sequence ID" value="XM_025505781.1"/>
</dbReference>
<dbReference type="AlphaFoldDB" id="A0A316USI2"/>
<keyword evidence="5 8" id="KW-0472">Membrane</keyword>
<feature type="region of interest" description="Disordered" evidence="7">
    <location>
        <begin position="661"/>
        <end position="728"/>
    </location>
</feature>
<accession>A0A316USI2</accession>
<keyword evidence="3 8" id="KW-0812">Transmembrane</keyword>
<evidence type="ECO:0008006" key="13">
    <source>
        <dbReference type="Google" id="ProtNLM"/>
    </source>
</evidence>
<evidence type="ECO:0000256" key="6">
    <source>
        <dbReference type="ARBA" id="ARBA00023242"/>
    </source>
</evidence>
<dbReference type="InterPro" id="IPR044780">
    <property type="entry name" value="Heh2/Src1"/>
</dbReference>
<feature type="compositionally biased region" description="Basic and acidic residues" evidence="7">
    <location>
        <begin position="63"/>
        <end position="73"/>
    </location>
</feature>
<evidence type="ECO:0000256" key="4">
    <source>
        <dbReference type="ARBA" id="ARBA00022989"/>
    </source>
</evidence>
<keyword evidence="4 8" id="KW-1133">Transmembrane helix</keyword>
<feature type="domain" description="HeH/LEM" evidence="10">
    <location>
        <begin position="20"/>
        <end position="52"/>
    </location>
</feature>
<organism evidence="11 12">
    <name type="scientific">Jaminaea rosea</name>
    <dbReference type="NCBI Taxonomy" id="1569628"/>
    <lineage>
        <taxon>Eukaryota</taxon>
        <taxon>Fungi</taxon>
        <taxon>Dikarya</taxon>
        <taxon>Basidiomycota</taxon>
        <taxon>Ustilaginomycotina</taxon>
        <taxon>Exobasidiomycetes</taxon>
        <taxon>Microstromatales</taxon>
        <taxon>Microstromatales incertae sedis</taxon>
        <taxon>Jaminaea</taxon>
    </lineage>
</organism>
<feature type="transmembrane region" description="Helical" evidence="8">
    <location>
        <begin position="256"/>
        <end position="279"/>
    </location>
</feature>
<dbReference type="InterPro" id="IPR025856">
    <property type="entry name" value="HeH/LEM_domain"/>
</dbReference>
<evidence type="ECO:0000259" key="9">
    <source>
        <dbReference type="Pfam" id="PF09402"/>
    </source>
</evidence>
<evidence type="ECO:0000256" key="7">
    <source>
        <dbReference type="SAM" id="MobiDB-lite"/>
    </source>
</evidence>
<name>A0A316USI2_9BASI</name>
<feature type="compositionally biased region" description="Basic and acidic residues" evidence="7">
    <location>
        <begin position="212"/>
        <end position="224"/>
    </location>
</feature>